<accession>A0ABV3GBG4</accession>
<organism evidence="1 2">
    <name type="scientific">Microtetraspora glauca</name>
    <dbReference type="NCBI Taxonomy" id="1996"/>
    <lineage>
        <taxon>Bacteria</taxon>
        <taxon>Bacillati</taxon>
        <taxon>Actinomycetota</taxon>
        <taxon>Actinomycetes</taxon>
        <taxon>Streptosporangiales</taxon>
        <taxon>Streptosporangiaceae</taxon>
        <taxon>Microtetraspora</taxon>
    </lineage>
</organism>
<reference evidence="1 2" key="1">
    <citation type="submission" date="2024-06" db="EMBL/GenBank/DDBJ databases">
        <title>The Natural Products Discovery Center: Release of the First 8490 Sequenced Strains for Exploring Actinobacteria Biosynthetic Diversity.</title>
        <authorList>
            <person name="Kalkreuter E."/>
            <person name="Kautsar S.A."/>
            <person name="Yang D."/>
            <person name="Bader C.D."/>
            <person name="Teijaro C.N."/>
            <person name="Fluegel L."/>
            <person name="Davis C.M."/>
            <person name="Simpson J.R."/>
            <person name="Lauterbach L."/>
            <person name="Steele A.D."/>
            <person name="Gui C."/>
            <person name="Meng S."/>
            <person name="Li G."/>
            <person name="Viehrig K."/>
            <person name="Ye F."/>
            <person name="Su P."/>
            <person name="Kiefer A.F."/>
            <person name="Nichols A."/>
            <person name="Cepeda A.J."/>
            <person name="Yan W."/>
            <person name="Fan B."/>
            <person name="Jiang Y."/>
            <person name="Adhikari A."/>
            <person name="Zheng C.-J."/>
            <person name="Schuster L."/>
            <person name="Cowan T.M."/>
            <person name="Smanski M.J."/>
            <person name="Chevrette M.G."/>
            <person name="De Carvalho L.P.S."/>
            <person name="Shen B."/>
        </authorList>
    </citation>
    <scope>NUCLEOTIDE SEQUENCE [LARGE SCALE GENOMIC DNA]</scope>
    <source>
        <strain evidence="1 2">NPDC050100</strain>
    </source>
</reference>
<dbReference type="EMBL" id="JBFALK010000004">
    <property type="protein sequence ID" value="MEV0968989.1"/>
    <property type="molecule type" value="Genomic_DNA"/>
</dbReference>
<keyword evidence="2" id="KW-1185">Reference proteome</keyword>
<evidence type="ECO:0000313" key="2">
    <source>
        <dbReference type="Proteomes" id="UP001551675"/>
    </source>
</evidence>
<dbReference type="RefSeq" id="WP_358131848.1">
    <property type="nucleotide sequence ID" value="NZ_JBFALK010000004.1"/>
</dbReference>
<sequence length="300" mass="33136">MSPNPPRDTPEGLAYNTLRNLARRERRNTDDLITLYALEGFLRRLSSSDMAGQFILKGGLLLAAFGARRVTRDIDLMGRGFANDEQTVLSRVISIASMRAEDGLRFDVTAIRASAIREDDFYGGVRVCVPALLGKSRTRLQLDVSFGDPITPGPEMITYPTLVTGGGFPLLGYPMENVLAEKTITALERSSQNTRDRDYADIWRLTGCHDLDGASVRTALENTASHRGVTMKKLSDVILDLPDTRQIPYSAWRRKQGTDGAAYPPIFRDLVTDVVTFTDPVLAGEAGTGHWYALGRRWGP</sequence>
<proteinExistence type="predicted"/>
<comment type="caution">
    <text evidence="1">The sequence shown here is derived from an EMBL/GenBank/DDBJ whole genome shotgun (WGS) entry which is preliminary data.</text>
</comment>
<keyword evidence="1" id="KW-0808">Transferase</keyword>
<dbReference type="GO" id="GO:0016740">
    <property type="term" value="F:transferase activity"/>
    <property type="evidence" value="ECO:0007669"/>
    <property type="project" value="UniProtKB-KW"/>
</dbReference>
<gene>
    <name evidence="1" type="ORF">AB0I59_10170</name>
</gene>
<protein>
    <submittedName>
        <fullName evidence="1">Nucleotidyl transferase AbiEii/AbiGii toxin family protein</fullName>
    </submittedName>
</protein>
<dbReference type="InterPro" id="IPR014942">
    <property type="entry name" value="AbiEii"/>
</dbReference>
<dbReference type="Proteomes" id="UP001551675">
    <property type="component" value="Unassembled WGS sequence"/>
</dbReference>
<name>A0ABV3GBG4_MICGL</name>
<evidence type="ECO:0000313" key="1">
    <source>
        <dbReference type="EMBL" id="MEV0968989.1"/>
    </source>
</evidence>
<dbReference type="Pfam" id="PF08843">
    <property type="entry name" value="AbiEii"/>
    <property type="match status" value="1"/>
</dbReference>